<evidence type="ECO:0000313" key="1">
    <source>
        <dbReference type="EMBL" id="CAB4711679.1"/>
    </source>
</evidence>
<sequence length="64" mass="6598">MRTPLTGPPAEALTTLKATVPLADFFGTSNAGTGSVSASSTVEAETPMPRLANADQIRSVYFAL</sequence>
<name>A0A6J6QLF5_9ZZZZ</name>
<protein>
    <submittedName>
        <fullName evidence="1">Unannotated protein</fullName>
    </submittedName>
</protein>
<dbReference type="EMBL" id="CAEZXR010000172">
    <property type="protein sequence ID" value="CAB4711679.1"/>
    <property type="molecule type" value="Genomic_DNA"/>
</dbReference>
<reference evidence="1" key="1">
    <citation type="submission" date="2020-05" db="EMBL/GenBank/DDBJ databases">
        <authorList>
            <person name="Chiriac C."/>
            <person name="Salcher M."/>
            <person name="Ghai R."/>
            <person name="Kavagutti S V."/>
        </authorList>
    </citation>
    <scope>NUCLEOTIDE SEQUENCE</scope>
</reference>
<accession>A0A6J6QLF5</accession>
<dbReference type="AlphaFoldDB" id="A0A6J6QLF5"/>
<proteinExistence type="predicted"/>
<organism evidence="1">
    <name type="scientific">freshwater metagenome</name>
    <dbReference type="NCBI Taxonomy" id="449393"/>
    <lineage>
        <taxon>unclassified sequences</taxon>
        <taxon>metagenomes</taxon>
        <taxon>ecological metagenomes</taxon>
    </lineage>
</organism>
<gene>
    <name evidence="1" type="ORF">UFOPK2579_01480</name>
</gene>